<gene>
    <name evidence="2" type="ORF">LCGC14_0928920</name>
</gene>
<dbReference type="PROSITE" id="PS51186">
    <property type="entry name" value="GNAT"/>
    <property type="match status" value="1"/>
</dbReference>
<reference evidence="2" key="1">
    <citation type="journal article" date="2015" name="Nature">
        <title>Complex archaea that bridge the gap between prokaryotes and eukaryotes.</title>
        <authorList>
            <person name="Spang A."/>
            <person name="Saw J.H."/>
            <person name="Jorgensen S.L."/>
            <person name="Zaremba-Niedzwiedzka K."/>
            <person name="Martijn J."/>
            <person name="Lind A.E."/>
            <person name="van Eijk R."/>
            <person name="Schleper C."/>
            <person name="Guy L."/>
            <person name="Ettema T.J."/>
        </authorList>
    </citation>
    <scope>NUCLEOTIDE SEQUENCE</scope>
</reference>
<dbReference type="SUPFAM" id="SSF55729">
    <property type="entry name" value="Acyl-CoA N-acyltransferases (Nat)"/>
    <property type="match status" value="1"/>
</dbReference>
<proteinExistence type="predicted"/>
<name>A0A0F9RV60_9ZZZZ</name>
<dbReference type="InterPro" id="IPR016181">
    <property type="entry name" value="Acyl_CoA_acyltransferase"/>
</dbReference>
<accession>A0A0F9RV60</accession>
<dbReference type="Gene3D" id="3.40.630.30">
    <property type="match status" value="1"/>
</dbReference>
<protein>
    <recommendedName>
        <fullName evidence="1">N-acetyltransferase domain-containing protein</fullName>
    </recommendedName>
</protein>
<evidence type="ECO:0000313" key="2">
    <source>
        <dbReference type="EMBL" id="KKN21098.1"/>
    </source>
</evidence>
<comment type="caution">
    <text evidence="2">The sequence shown here is derived from an EMBL/GenBank/DDBJ whole genome shotgun (WGS) entry which is preliminary data.</text>
</comment>
<dbReference type="InterPro" id="IPR000182">
    <property type="entry name" value="GNAT_dom"/>
</dbReference>
<feature type="domain" description="N-acetyltransferase" evidence="1">
    <location>
        <begin position="1"/>
        <end position="142"/>
    </location>
</feature>
<dbReference type="AlphaFoldDB" id="A0A0F9RV60"/>
<sequence length="142" mass="16388">MNFRAATQEDLAYVRQNPFEGAVKNYPYMEVPDSNTYAVMYESSLVAVGGLFVRWEGVGLFWLILTADCKKDGIHGFRALYAIREKVEYLIEVNNLYRAEAYVATDFLQAIKMIEAFGFRREGLMKHQRPDKGDSFLYAKTF</sequence>
<dbReference type="EMBL" id="LAZR01003180">
    <property type="protein sequence ID" value="KKN21098.1"/>
    <property type="molecule type" value="Genomic_DNA"/>
</dbReference>
<evidence type="ECO:0000259" key="1">
    <source>
        <dbReference type="PROSITE" id="PS51186"/>
    </source>
</evidence>
<dbReference type="GO" id="GO:0016747">
    <property type="term" value="F:acyltransferase activity, transferring groups other than amino-acyl groups"/>
    <property type="evidence" value="ECO:0007669"/>
    <property type="project" value="InterPro"/>
</dbReference>
<organism evidence="2">
    <name type="scientific">marine sediment metagenome</name>
    <dbReference type="NCBI Taxonomy" id="412755"/>
    <lineage>
        <taxon>unclassified sequences</taxon>
        <taxon>metagenomes</taxon>
        <taxon>ecological metagenomes</taxon>
    </lineage>
</organism>